<dbReference type="Proteomes" id="UP001597299">
    <property type="component" value="Unassembled WGS sequence"/>
</dbReference>
<feature type="domain" description="SGNH hydrolase-type esterase" evidence="1">
    <location>
        <begin position="15"/>
        <end position="171"/>
    </location>
</feature>
<dbReference type="InterPro" id="IPR013830">
    <property type="entry name" value="SGNH_hydro"/>
</dbReference>
<organism evidence="2 3">
    <name type="scientific">Ancylobacter oerskovii</name>
    <dbReference type="NCBI Taxonomy" id="459519"/>
    <lineage>
        <taxon>Bacteria</taxon>
        <taxon>Pseudomonadati</taxon>
        <taxon>Pseudomonadota</taxon>
        <taxon>Alphaproteobacteria</taxon>
        <taxon>Hyphomicrobiales</taxon>
        <taxon>Xanthobacteraceae</taxon>
        <taxon>Ancylobacter</taxon>
    </lineage>
</organism>
<accession>A0ABW4Z5A2</accession>
<dbReference type="RefSeq" id="WP_378297316.1">
    <property type="nucleotide sequence ID" value="NZ_JBHUHD010000004.1"/>
</dbReference>
<evidence type="ECO:0000259" key="1">
    <source>
        <dbReference type="Pfam" id="PF13472"/>
    </source>
</evidence>
<evidence type="ECO:0000313" key="3">
    <source>
        <dbReference type="Proteomes" id="UP001597299"/>
    </source>
</evidence>
<proteinExistence type="predicted"/>
<reference evidence="3" key="1">
    <citation type="journal article" date="2019" name="Int. J. Syst. Evol. Microbiol.">
        <title>The Global Catalogue of Microorganisms (GCM) 10K type strain sequencing project: providing services to taxonomists for standard genome sequencing and annotation.</title>
        <authorList>
            <consortium name="The Broad Institute Genomics Platform"/>
            <consortium name="The Broad Institute Genome Sequencing Center for Infectious Disease"/>
            <person name="Wu L."/>
            <person name="Ma J."/>
        </authorList>
    </citation>
    <scope>NUCLEOTIDE SEQUENCE [LARGE SCALE GENOMIC DNA]</scope>
    <source>
        <strain evidence="3">CCM 7435</strain>
    </source>
</reference>
<protein>
    <submittedName>
        <fullName evidence="2">SGNH/GDSL hydrolase family protein</fullName>
    </submittedName>
</protein>
<dbReference type="CDD" id="cd00229">
    <property type="entry name" value="SGNH_hydrolase"/>
    <property type="match status" value="1"/>
</dbReference>
<dbReference type="Gene3D" id="3.40.50.1110">
    <property type="entry name" value="SGNH hydrolase"/>
    <property type="match status" value="1"/>
</dbReference>
<keyword evidence="3" id="KW-1185">Reference proteome</keyword>
<comment type="caution">
    <text evidence="2">The sequence shown here is derived from an EMBL/GenBank/DDBJ whole genome shotgun (WGS) entry which is preliminary data.</text>
</comment>
<name>A0ABW4Z5A2_9HYPH</name>
<gene>
    <name evidence="2" type="ORF">ACFSNC_25675</name>
</gene>
<keyword evidence="2" id="KW-0378">Hydrolase</keyword>
<dbReference type="SUPFAM" id="SSF52266">
    <property type="entry name" value="SGNH hydrolase"/>
    <property type="match status" value="1"/>
</dbReference>
<dbReference type="InterPro" id="IPR036514">
    <property type="entry name" value="SGNH_hydro_sf"/>
</dbReference>
<evidence type="ECO:0000313" key="2">
    <source>
        <dbReference type="EMBL" id="MFD2143760.1"/>
    </source>
</evidence>
<dbReference type="EMBL" id="JBHUHD010000004">
    <property type="protein sequence ID" value="MFD2143760.1"/>
    <property type="molecule type" value="Genomic_DNA"/>
</dbReference>
<dbReference type="Pfam" id="PF13472">
    <property type="entry name" value="Lipase_GDSL_2"/>
    <property type="match status" value="1"/>
</dbReference>
<dbReference type="GO" id="GO:0016787">
    <property type="term" value="F:hydrolase activity"/>
    <property type="evidence" value="ECO:0007669"/>
    <property type="project" value="UniProtKB-KW"/>
</dbReference>
<sequence length="371" mass="42062">MRVLVVGGSNSVMSPGYVGQVRTKLSQSGRPITHLKNISVGANTCLMGLENIRKVTKLENFDKIIIEFAINDLSLATPDAYETWQCAYEGILRYILRKAPSIQVYNLILGRRAERKRHATELIRRGIEELSKYYGNIGNISIIDFDLELRSFTNNNHDEYVNYYKDDAHYNLDRGVPMLASFVANCLILDRYIVSGNMPRPLRACSFDRAKILQLPKVADGMAMREFENSRFNRSAVILETDKKFILKIQGPLVYISYLATFDARPLLVEEEGERPVMLLTSHPDLEDKEGKFLIKSFAFEWKEWSAIKNRGPRYVKLSAVDPDAIPSLSPYLVERYNAVRGVGSGSGPYVSTLMYLPPPKKDTGSKLKEC</sequence>